<protein>
    <submittedName>
        <fullName evidence="2">Uncharacterized protein</fullName>
    </submittedName>
</protein>
<keyword evidence="1" id="KW-1133">Transmembrane helix</keyword>
<reference evidence="2 3" key="1">
    <citation type="submission" date="2014-04" db="EMBL/GenBank/DDBJ databases">
        <title>Evolutionary Origins and Diversification of the Mycorrhizal Mutualists.</title>
        <authorList>
            <consortium name="DOE Joint Genome Institute"/>
            <consortium name="Mycorrhizal Genomics Consortium"/>
            <person name="Kohler A."/>
            <person name="Kuo A."/>
            <person name="Nagy L.G."/>
            <person name="Floudas D."/>
            <person name="Copeland A."/>
            <person name="Barry K.W."/>
            <person name="Cichocki N."/>
            <person name="Veneault-Fourrey C."/>
            <person name="LaButti K."/>
            <person name="Lindquist E.A."/>
            <person name="Lipzen A."/>
            <person name="Lundell T."/>
            <person name="Morin E."/>
            <person name="Murat C."/>
            <person name="Riley R."/>
            <person name="Ohm R."/>
            <person name="Sun H."/>
            <person name="Tunlid A."/>
            <person name="Henrissat B."/>
            <person name="Grigoriev I.V."/>
            <person name="Hibbett D.S."/>
            <person name="Martin F."/>
        </authorList>
    </citation>
    <scope>NUCLEOTIDE SEQUENCE [LARGE SCALE GENOMIC DNA]</scope>
    <source>
        <strain evidence="2 3">MD-312</strain>
    </source>
</reference>
<accession>A0A0C9VTW5</accession>
<dbReference type="EMBL" id="KN839862">
    <property type="protein sequence ID" value="KIJ61460.1"/>
    <property type="molecule type" value="Genomic_DNA"/>
</dbReference>
<evidence type="ECO:0000313" key="3">
    <source>
        <dbReference type="Proteomes" id="UP000053820"/>
    </source>
</evidence>
<organism evidence="2 3">
    <name type="scientific">Hydnomerulius pinastri MD-312</name>
    <dbReference type="NCBI Taxonomy" id="994086"/>
    <lineage>
        <taxon>Eukaryota</taxon>
        <taxon>Fungi</taxon>
        <taxon>Dikarya</taxon>
        <taxon>Basidiomycota</taxon>
        <taxon>Agaricomycotina</taxon>
        <taxon>Agaricomycetes</taxon>
        <taxon>Agaricomycetidae</taxon>
        <taxon>Boletales</taxon>
        <taxon>Boletales incertae sedis</taxon>
        <taxon>Leucogyrophana</taxon>
    </lineage>
</organism>
<dbReference type="HOGENOM" id="CLU_2015570_0_0_1"/>
<proteinExistence type="predicted"/>
<dbReference type="AlphaFoldDB" id="A0A0C9VTW5"/>
<gene>
    <name evidence="2" type="ORF">HYDPIDRAFT_115936</name>
</gene>
<name>A0A0C9VTW5_9AGAM</name>
<keyword evidence="1" id="KW-0472">Membrane</keyword>
<keyword evidence="3" id="KW-1185">Reference proteome</keyword>
<evidence type="ECO:0000313" key="2">
    <source>
        <dbReference type="EMBL" id="KIJ61460.1"/>
    </source>
</evidence>
<feature type="transmembrane region" description="Helical" evidence="1">
    <location>
        <begin position="103"/>
        <end position="121"/>
    </location>
</feature>
<sequence>MAVVLECLAALIIIKRMDDPQLGGASWLSPSVSLPYFWVLASAQQRERYIVLACAYGTARVSLTVRTPTGTSSSFATDVVHGTMIVLLGNTQYVPRFAGTLRSLLGLVIVLCATTLVKFFCIR</sequence>
<evidence type="ECO:0000256" key="1">
    <source>
        <dbReference type="SAM" id="Phobius"/>
    </source>
</evidence>
<keyword evidence="1" id="KW-0812">Transmembrane</keyword>
<dbReference type="Proteomes" id="UP000053820">
    <property type="component" value="Unassembled WGS sequence"/>
</dbReference>